<dbReference type="EMBL" id="LAZR01002697">
    <property type="protein sequence ID" value="KKN26744.1"/>
    <property type="molecule type" value="Genomic_DNA"/>
</dbReference>
<gene>
    <name evidence="1" type="ORF">LCGC14_0871520</name>
</gene>
<evidence type="ECO:0000313" key="1">
    <source>
        <dbReference type="EMBL" id="KKN26744.1"/>
    </source>
</evidence>
<accession>A0A0F9P9B9</accession>
<reference evidence="1" key="1">
    <citation type="journal article" date="2015" name="Nature">
        <title>Complex archaea that bridge the gap between prokaryotes and eukaryotes.</title>
        <authorList>
            <person name="Spang A."/>
            <person name="Saw J.H."/>
            <person name="Jorgensen S.L."/>
            <person name="Zaremba-Niedzwiedzka K."/>
            <person name="Martijn J."/>
            <person name="Lind A.E."/>
            <person name="van Eijk R."/>
            <person name="Schleper C."/>
            <person name="Guy L."/>
            <person name="Ettema T.J."/>
        </authorList>
    </citation>
    <scope>NUCLEOTIDE SEQUENCE</scope>
</reference>
<name>A0A0F9P9B9_9ZZZZ</name>
<proteinExistence type="predicted"/>
<organism evidence="1">
    <name type="scientific">marine sediment metagenome</name>
    <dbReference type="NCBI Taxonomy" id="412755"/>
    <lineage>
        <taxon>unclassified sequences</taxon>
        <taxon>metagenomes</taxon>
        <taxon>ecological metagenomes</taxon>
    </lineage>
</organism>
<sequence length="92" mass="10913">MFGDPPFRKRNYAHTEKIPIDLFWSKGNSMRALAETHNKRVSLQNITFALHYTNNFIGFKNIIDTTLLDMEKFRLAKQEVPLGFKQLYYSKR</sequence>
<dbReference type="AlphaFoldDB" id="A0A0F9P9B9"/>
<protein>
    <submittedName>
        <fullName evidence="1">Uncharacterized protein</fullName>
    </submittedName>
</protein>
<comment type="caution">
    <text evidence="1">The sequence shown here is derived from an EMBL/GenBank/DDBJ whole genome shotgun (WGS) entry which is preliminary data.</text>
</comment>